<sequence>MRNEGAQRLDPARFHYLEVLSQRMDTAPGEVRRILEGKFKVALADYGERFRQAQKAASDELASLSARHPDLASELHRLFAAGDYGGMRRLGAQSAFNRPCAPLAQLNQYIQNVKQDGIDHRLGSGLGCSLVSDMEASSEMASVRRFREAWSRIAAEDQVDQAVERGPVNAGPLNSHMLVLRSLALMRKLSPDYLRRFLSHVDTLLWLDQANQKYTPVTAKPARRSRQKK</sequence>
<dbReference type="Proteomes" id="UP001596084">
    <property type="component" value="Unassembled WGS sequence"/>
</dbReference>
<organism evidence="1 2">
    <name type="scientific">Polaromonas jejuensis</name>
    <dbReference type="NCBI Taxonomy" id="457502"/>
    <lineage>
        <taxon>Bacteria</taxon>
        <taxon>Pseudomonadati</taxon>
        <taxon>Pseudomonadota</taxon>
        <taxon>Betaproteobacteria</taxon>
        <taxon>Burkholderiales</taxon>
        <taxon>Comamonadaceae</taxon>
        <taxon>Polaromonas</taxon>
    </lineage>
</organism>
<evidence type="ECO:0000313" key="2">
    <source>
        <dbReference type="Proteomes" id="UP001596084"/>
    </source>
</evidence>
<name>A0ABW0Q7A5_9BURK</name>
<dbReference type="RefSeq" id="WP_169804346.1">
    <property type="nucleotide sequence ID" value="NZ_JBHSMX010000011.1"/>
</dbReference>
<dbReference type="Pfam" id="PF11445">
    <property type="entry name" value="DUF2894"/>
    <property type="match status" value="1"/>
</dbReference>
<keyword evidence="2" id="KW-1185">Reference proteome</keyword>
<evidence type="ECO:0000313" key="1">
    <source>
        <dbReference type="EMBL" id="MFC5520739.1"/>
    </source>
</evidence>
<dbReference type="EMBL" id="JBHSMX010000011">
    <property type="protein sequence ID" value="MFC5520739.1"/>
    <property type="molecule type" value="Genomic_DNA"/>
</dbReference>
<dbReference type="InterPro" id="IPR021549">
    <property type="entry name" value="DUF2894"/>
</dbReference>
<protein>
    <submittedName>
        <fullName evidence="1">DUF2894 domain-containing protein</fullName>
    </submittedName>
</protein>
<comment type="caution">
    <text evidence="1">The sequence shown here is derived from an EMBL/GenBank/DDBJ whole genome shotgun (WGS) entry which is preliminary data.</text>
</comment>
<accession>A0ABW0Q7A5</accession>
<reference evidence="2" key="1">
    <citation type="journal article" date="2019" name="Int. J. Syst. Evol. Microbiol.">
        <title>The Global Catalogue of Microorganisms (GCM) 10K type strain sequencing project: providing services to taxonomists for standard genome sequencing and annotation.</title>
        <authorList>
            <consortium name="The Broad Institute Genomics Platform"/>
            <consortium name="The Broad Institute Genome Sequencing Center for Infectious Disease"/>
            <person name="Wu L."/>
            <person name="Ma J."/>
        </authorList>
    </citation>
    <scope>NUCLEOTIDE SEQUENCE [LARGE SCALE GENOMIC DNA]</scope>
    <source>
        <strain evidence="2">CGMCC 4.7277</strain>
    </source>
</reference>
<gene>
    <name evidence="1" type="ORF">ACFPP7_07380</name>
</gene>
<proteinExistence type="predicted"/>